<dbReference type="PROSITE" id="PS51450">
    <property type="entry name" value="LRR"/>
    <property type="match status" value="3"/>
</dbReference>
<evidence type="ECO:0000313" key="4">
    <source>
        <dbReference type="EMBL" id="CAL6002396.1"/>
    </source>
</evidence>
<keyword evidence="2" id="KW-0677">Repeat</keyword>
<dbReference type="InterPro" id="IPR032675">
    <property type="entry name" value="LRR_dom_sf"/>
</dbReference>
<dbReference type="Pfam" id="PF12799">
    <property type="entry name" value="LRR_4"/>
    <property type="match status" value="1"/>
</dbReference>
<dbReference type="Gene3D" id="3.80.10.10">
    <property type="entry name" value="Ribonuclease Inhibitor"/>
    <property type="match status" value="2"/>
</dbReference>
<name>A0AA86RV83_9EUKA</name>
<keyword evidence="1" id="KW-0433">Leucine-rich repeat</keyword>
<dbReference type="InterPro" id="IPR025875">
    <property type="entry name" value="Leu-rich_rpt_4"/>
</dbReference>
<accession>A0AA86RV83</accession>
<dbReference type="EMBL" id="CATOUU010001185">
    <property type="protein sequence ID" value="CAI9978499.1"/>
    <property type="molecule type" value="Genomic_DNA"/>
</dbReference>
<proteinExistence type="predicted"/>
<reference evidence="4 5" key="2">
    <citation type="submission" date="2024-07" db="EMBL/GenBank/DDBJ databases">
        <authorList>
            <person name="Akdeniz Z."/>
        </authorList>
    </citation>
    <scope>NUCLEOTIDE SEQUENCE [LARGE SCALE GENOMIC DNA]</scope>
</reference>
<keyword evidence="5" id="KW-1185">Reference proteome</keyword>
<evidence type="ECO:0000313" key="3">
    <source>
        <dbReference type="EMBL" id="CAI9978499.1"/>
    </source>
</evidence>
<protein>
    <submittedName>
        <fullName evidence="3">Uncharacterized protein</fullName>
    </submittedName>
</protein>
<sequence length="497" mass="57402">MTEQNQNSLNEEYDAKMTRKYEGKIKNGKLEIGDMFSEDPEVTNLRFLEKINIQTLELYIRSDMCVQLRSSTLKELTVFNYRGEDEEKQQRLNLNVDDSELENLEYLNLQQNSLKNDQLYNLAKFKKLHTLDISQNKVDLTHIHSIISLTKLYMLGCGLRNVDQISSLINLEDLDISSNSDIDLSPLYQLKSLTKLTMRNCGLTNIDQITQLINLEVLNVADNQRLTINSIGSLVNLKELNICQNRCLDITPLKDLVGLITLNVNNCGLTQLSALKSLINLQTLDLTFNYYVNISKLQYLKNLKYLKMQYCNLVDINITVLQYLKNLTHLNLNNCNLVSIYVLKPLVNLEVLRISDNNIVYLDANLGKMVNLKELSVQQNLVSDFSSIEKHPNYNNIHKNDRITDFNINENGKRCFDISDQKQASEEELFNANKFRKIECPNIQLKQIQTQHKSLKTALKNFKQNINATISNTWQSQIQFTANVVRIFQQLNQVGFE</sequence>
<evidence type="ECO:0000313" key="5">
    <source>
        <dbReference type="Proteomes" id="UP001642409"/>
    </source>
</evidence>
<dbReference type="SUPFAM" id="SSF52058">
    <property type="entry name" value="L domain-like"/>
    <property type="match status" value="1"/>
</dbReference>
<organism evidence="3">
    <name type="scientific">Hexamita inflata</name>
    <dbReference type="NCBI Taxonomy" id="28002"/>
    <lineage>
        <taxon>Eukaryota</taxon>
        <taxon>Metamonada</taxon>
        <taxon>Diplomonadida</taxon>
        <taxon>Hexamitidae</taxon>
        <taxon>Hexamitinae</taxon>
        <taxon>Hexamita</taxon>
    </lineage>
</organism>
<dbReference type="PANTHER" id="PTHR46652">
    <property type="entry name" value="LEUCINE-RICH REPEAT AND IQ DOMAIN-CONTAINING PROTEIN 1-RELATED"/>
    <property type="match status" value="1"/>
</dbReference>
<dbReference type="EMBL" id="CAXDID020000045">
    <property type="protein sequence ID" value="CAL6002396.1"/>
    <property type="molecule type" value="Genomic_DNA"/>
</dbReference>
<dbReference type="InterPro" id="IPR050836">
    <property type="entry name" value="SDS22/Internalin_LRR"/>
</dbReference>
<evidence type="ECO:0000256" key="2">
    <source>
        <dbReference type="ARBA" id="ARBA00022737"/>
    </source>
</evidence>
<dbReference type="AlphaFoldDB" id="A0AA86RV83"/>
<comment type="caution">
    <text evidence="3">The sequence shown here is derived from an EMBL/GenBank/DDBJ whole genome shotgun (WGS) entry which is preliminary data.</text>
</comment>
<dbReference type="PANTHER" id="PTHR46652:SF3">
    <property type="entry name" value="LEUCINE-RICH REPEAT-CONTAINING PROTEIN 9"/>
    <property type="match status" value="1"/>
</dbReference>
<dbReference type="Proteomes" id="UP001642409">
    <property type="component" value="Unassembled WGS sequence"/>
</dbReference>
<gene>
    <name evidence="4" type="ORF">HINF_LOCUS17901</name>
    <name evidence="3" type="ORF">HINF_LOCUS66144</name>
</gene>
<dbReference type="InterPro" id="IPR001611">
    <property type="entry name" value="Leu-rich_rpt"/>
</dbReference>
<reference evidence="3" key="1">
    <citation type="submission" date="2023-06" db="EMBL/GenBank/DDBJ databases">
        <authorList>
            <person name="Kurt Z."/>
        </authorList>
    </citation>
    <scope>NUCLEOTIDE SEQUENCE</scope>
</reference>
<evidence type="ECO:0000256" key="1">
    <source>
        <dbReference type="ARBA" id="ARBA00022614"/>
    </source>
</evidence>
<dbReference type="SMART" id="SM00365">
    <property type="entry name" value="LRR_SD22"/>
    <property type="match status" value="5"/>
</dbReference>